<dbReference type="CDD" id="cd07820">
    <property type="entry name" value="SRPBCC_3"/>
    <property type="match status" value="1"/>
</dbReference>
<dbReference type="Gene3D" id="3.30.530.20">
    <property type="match status" value="1"/>
</dbReference>
<dbReference type="Proteomes" id="UP000199532">
    <property type="component" value="Unassembled WGS sequence"/>
</dbReference>
<keyword evidence="2" id="KW-1185">Reference proteome</keyword>
<evidence type="ECO:0000313" key="2">
    <source>
        <dbReference type="Proteomes" id="UP000199532"/>
    </source>
</evidence>
<organism evidence="1 2">
    <name type="scientific">Dyadobacter koreensis</name>
    <dbReference type="NCBI Taxonomy" id="408657"/>
    <lineage>
        <taxon>Bacteria</taxon>
        <taxon>Pseudomonadati</taxon>
        <taxon>Bacteroidota</taxon>
        <taxon>Cytophagia</taxon>
        <taxon>Cytophagales</taxon>
        <taxon>Spirosomataceae</taxon>
        <taxon>Dyadobacter</taxon>
    </lineage>
</organism>
<sequence length="152" mass="17868">MQELQFTQHLPISLDEAWLFFSNPANLKEITPSHMGFVVTSKYHGEKMYPGQIIRYIVKPVLGIPLKWCTEITHVVDRKYFIDEQRFGPYAFWHHQHHFIEVDGGVLMRDILNYKVPLGFLGNIVDAVFINNEVRGIFEYRKKILTERFGSL</sequence>
<protein>
    <submittedName>
        <fullName evidence="1">Ligand-binding SRPBCC domain-containing protein</fullName>
    </submittedName>
</protein>
<reference evidence="1 2" key="1">
    <citation type="submission" date="2016-10" db="EMBL/GenBank/DDBJ databases">
        <authorList>
            <person name="de Groot N.N."/>
        </authorList>
    </citation>
    <scope>NUCLEOTIDE SEQUENCE [LARGE SCALE GENOMIC DNA]</scope>
    <source>
        <strain evidence="1 2">DSM 19938</strain>
    </source>
</reference>
<dbReference type="InterPro" id="IPR023393">
    <property type="entry name" value="START-like_dom_sf"/>
</dbReference>
<dbReference type="SUPFAM" id="SSF55961">
    <property type="entry name" value="Bet v1-like"/>
    <property type="match status" value="1"/>
</dbReference>
<gene>
    <name evidence="1" type="ORF">SAMN04487995_2706</name>
</gene>
<accession>A0A1H6USB7</accession>
<dbReference type="OrthoDB" id="9793552at2"/>
<dbReference type="STRING" id="408657.SAMN04487995_2706"/>
<evidence type="ECO:0000313" key="1">
    <source>
        <dbReference type="EMBL" id="SEI95239.1"/>
    </source>
</evidence>
<proteinExistence type="predicted"/>
<dbReference type="AlphaFoldDB" id="A0A1H6USB7"/>
<dbReference type="EMBL" id="FNXY01000004">
    <property type="protein sequence ID" value="SEI95239.1"/>
    <property type="molecule type" value="Genomic_DNA"/>
</dbReference>
<name>A0A1H6USB7_9BACT</name>
<dbReference type="RefSeq" id="WP_090335694.1">
    <property type="nucleotide sequence ID" value="NZ_FNXY01000004.1"/>
</dbReference>